<dbReference type="STRING" id="990316.MCON_3396"/>
<dbReference type="EMBL" id="CP002565">
    <property type="protein sequence ID" value="AEB69640.1"/>
    <property type="molecule type" value="Genomic_DNA"/>
</dbReference>
<gene>
    <name evidence="1" type="ordered locus">MCON_3396</name>
</gene>
<accession>F4BVM7</accession>
<proteinExistence type="predicted"/>
<dbReference type="Proteomes" id="UP000007807">
    <property type="component" value="Chromosome"/>
</dbReference>
<organism evidence="1 2">
    <name type="scientific">Methanothrix soehngenii (strain ATCC 5969 / DSM 3671 / JCM 10134 / NBRC 103675 / OCM 69 / GP-6)</name>
    <name type="common">Methanosaeta concilii</name>
    <dbReference type="NCBI Taxonomy" id="990316"/>
    <lineage>
        <taxon>Archaea</taxon>
        <taxon>Methanobacteriati</taxon>
        <taxon>Methanobacteriota</taxon>
        <taxon>Stenosarchaea group</taxon>
        <taxon>Methanomicrobia</taxon>
        <taxon>Methanotrichales</taxon>
        <taxon>Methanotrichaceae</taxon>
        <taxon>Methanothrix</taxon>
    </lineage>
</organism>
<sequence length="93" mass="10136">MINSCFNSLFIGIGSAIRGLVKGMVEPGNSFNSLFIGIGSAMKDLFEGLLPRFSFQFPFHRDRLCNAAQTGFTSSNSWTCFNSLFIGIGSAIR</sequence>
<reference evidence="1 2" key="1">
    <citation type="journal article" date="2011" name="J. Bacteriol.">
        <title>Complete genome sequence of Methanosaeta concilii, a specialist in aceticlastic methanogenesis.</title>
        <authorList>
            <person name="Barber R.D."/>
            <person name="Zhang L."/>
            <person name="Harnack M."/>
            <person name="Olson M.V."/>
            <person name="Kaul R."/>
            <person name="Ingram-Smith C."/>
            <person name="Smith K.S."/>
        </authorList>
    </citation>
    <scope>NUCLEOTIDE SEQUENCE [LARGE SCALE GENOMIC DNA]</scope>
    <source>
        <strain evidence="2">ATCC 5969 / DSM 3671 / JCM 10134 / NBRC 103675 / OCM 69 / GP-6</strain>
    </source>
</reference>
<dbReference type="AlphaFoldDB" id="F4BVM7"/>
<evidence type="ECO:0000313" key="2">
    <source>
        <dbReference type="Proteomes" id="UP000007807"/>
    </source>
</evidence>
<protein>
    <submittedName>
        <fullName evidence="1">Conserved domain protein</fullName>
    </submittedName>
</protein>
<keyword evidence="2" id="KW-1185">Reference proteome</keyword>
<name>F4BVM7_METSG</name>
<dbReference type="KEGG" id="mcj:MCON_3396"/>
<dbReference type="InParanoid" id="F4BVM7"/>
<dbReference type="HOGENOM" id="CLU_2629704_0_0_2"/>
<evidence type="ECO:0000313" key="1">
    <source>
        <dbReference type="EMBL" id="AEB69640.1"/>
    </source>
</evidence>